<reference evidence="1 2" key="1">
    <citation type="journal article" date="2011" name="Science">
        <title>The ecoresponsive genome of Daphnia pulex.</title>
        <authorList>
            <person name="Colbourne J.K."/>
            <person name="Pfrender M.E."/>
            <person name="Gilbert D."/>
            <person name="Thomas W.K."/>
            <person name="Tucker A."/>
            <person name="Oakley T.H."/>
            <person name="Tokishita S."/>
            <person name="Aerts A."/>
            <person name="Arnold G.J."/>
            <person name="Basu M.K."/>
            <person name="Bauer D.J."/>
            <person name="Caceres C.E."/>
            <person name="Carmel L."/>
            <person name="Casola C."/>
            <person name="Choi J.H."/>
            <person name="Detter J.C."/>
            <person name="Dong Q."/>
            <person name="Dusheyko S."/>
            <person name="Eads B.D."/>
            <person name="Frohlich T."/>
            <person name="Geiler-Samerotte K.A."/>
            <person name="Gerlach D."/>
            <person name="Hatcher P."/>
            <person name="Jogdeo S."/>
            <person name="Krijgsveld J."/>
            <person name="Kriventseva E.V."/>
            <person name="Kultz D."/>
            <person name="Laforsch C."/>
            <person name="Lindquist E."/>
            <person name="Lopez J."/>
            <person name="Manak J.R."/>
            <person name="Muller J."/>
            <person name="Pangilinan J."/>
            <person name="Patwardhan R.P."/>
            <person name="Pitluck S."/>
            <person name="Pritham E.J."/>
            <person name="Rechtsteiner A."/>
            <person name="Rho M."/>
            <person name="Rogozin I.B."/>
            <person name="Sakarya O."/>
            <person name="Salamov A."/>
            <person name="Schaack S."/>
            <person name="Shapiro H."/>
            <person name="Shiga Y."/>
            <person name="Skalitzky C."/>
            <person name="Smith Z."/>
            <person name="Souvorov A."/>
            <person name="Sung W."/>
            <person name="Tang Z."/>
            <person name="Tsuchiya D."/>
            <person name="Tu H."/>
            <person name="Vos H."/>
            <person name="Wang M."/>
            <person name="Wolf Y.I."/>
            <person name="Yamagata H."/>
            <person name="Yamada T."/>
            <person name="Ye Y."/>
            <person name="Shaw J.R."/>
            <person name="Andrews J."/>
            <person name="Crease T.J."/>
            <person name="Tang H."/>
            <person name="Lucas S.M."/>
            <person name="Robertson H.M."/>
            <person name="Bork P."/>
            <person name="Koonin E.V."/>
            <person name="Zdobnov E.M."/>
            <person name="Grigoriev I.V."/>
            <person name="Lynch M."/>
            <person name="Boore J.L."/>
        </authorList>
    </citation>
    <scope>NUCLEOTIDE SEQUENCE [LARGE SCALE GENOMIC DNA]</scope>
</reference>
<dbReference type="KEGG" id="dpx:DAPPUDRAFT_337453"/>
<organism evidence="1 2">
    <name type="scientific">Daphnia pulex</name>
    <name type="common">Water flea</name>
    <dbReference type="NCBI Taxonomy" id="6669"/>
    <lineage>
        <taxon>Eukaryota</taxon>
        <taxon>Metazoa</taxon>
        <taxon>Ecdysozoa</taxon>
        <taxon>Arthropoda</taxon>
        <taxon>Crustacea</taxon>
        <taxon>Branchiopoda</taxon>
        <taxon>Diplostraca</taxon>
        <taxon>Cladocera</taxon>
        <taxon>Anomopoda</taxon>
        <taxon>Daphniidae</taxon>
        <taxon>Daphnia</taxon>
    </lineage>
</organism>
<sequence length="70" mass="7856">MCKIFYKFMNEINHEKKVVWSCGRVPDIQASDDQASDVQASGLKVPGHWPECPNPFRPVAAVGRFSFSNS</sequence>
<accession>E9I1N4</accession>
<keyword evidence="2" id="KW-1185">Reference proteome</keyword>
<dbReference type="Proteomes" id="UP000000305">
    <property type="component" value="Unassembled WGS sequence"/>
</dbReference>
<dbReference type="InParanoid" id="E9I1N4"/>
<gene>
    <name evidence="1" type="ORF">DAPPUDRAFT_337453</name>
</gene>
<dbReference type="HOGENOM" id="CLU_2760361_0_0_1"/>
<proteinExistence type="predicted"/>
<dbReference type="EMBL" id="GL733833">
    <property type="protein sequence ID" value="EFX62097.1"/>
    <property type="molecule type" value="Genomic_DNA"/>
</dbReference>
<dbReference type="AlphaFoldDB" id="E9I1N4"/>
<protein>
    <submittedName>
        <fullName evidence="1">Uncharacterized protein</fullName>
    </submittedName>
</protein>
<evidence type="ECO:0000313" key="2">
    <source>
        <dbReference type="Proteomes" id="UP000000305"/>
    </source>
</evidence>
<name>E9I1N4_DAPPU</name>
<evidence type="ECO:0000313" key="1">
    <source>
        <dbReference type="EMBL" id="EFX62097.1"/>
    </source>
</evidence>